<dbReference type="Gene3D" id="2.40.50.1020">
    <property type="entry name" value="LytTr DNA-binding domain"/>
    <property type="match status" value="1"/>
</dbReference>
<dbReference type="GO" id="GO:0000156">
    <property type="term" value="F:phosphorelay response regulator activity"/>
    <property type="evidence" value="ECO:0007669"/>
    <property type="project" value="InterPro"/>
</dbReference>
<protein>
    <submittedName>
        <fullName evidence="4">DNA-binding response regulator, LytR/AlgR family</fullName>
    </submittedName>
</protein>
<dbReference type="AlphaFoldDB" id="A0A1I6BQM8"/>
<sequence length="236" mass="26845">MLHAIAIDDEPAALEVLQRYADKVPFMQLTHTFLSTTEALACLHTHRVDLLFLDIQMPDVHGLDFARLIAPLQKRIVFTTAYAEYAVDGFSLQVLDYLLKPIEFGRFLQTCNRAYAQLLPAREGPPGIFVKDGYDWIRVNVEQVLYIQSDTNLLFIHEQGRQVSTRMTLADMLDTLPAEEFIRVHKSYIVALKAIRKIERHQVTVGTVAIPLAESYREALQTRLLKKPPSKGVDVV</sequence>
<feature type="modified residue" description="4-aspartylphosphate" evidence="1">
    <location>
        <position position="54"/>
    </location>
</feature>
<keyword evidence="1" id="KW-0597">Phosphoprotein</keyword>
<dbReference type="RefSeq" id="WP_092678960.1">
    <property type="nucleotide sequence ID" value="NZ_FOXS01000011.1"/>
</dbReference>
<dbReference type="Pfam" id="PF00072">
    <property type="entry name" value="Response_reg"/>
    <property type="match status" value="1"/>
</dbReference>
<dbReference type="SMART" id="SM00448">
    <property type="entry name" value="REC"/>
    <property type="match status" value="1"/>
</dbReference>
<dbReference type="InterPro" id="IPR046947">
    <property type="entry name" value="LytR-like"/>
</dbReference>
<feature type="domain" description="HTH LytTR-type" evidence="3">
    <location>
        <begin position="128"/>
        <end position="226"/>
    </location>
</feature>
<dbReference type="PANTHER" id="PTHR37299">
    <property type="entry name" value="TRANSCRIPTIONAL REGULATOR-RELATED"/>
    <property type="match status" value="1"/>
</dbReference>
<evidence type="ECO:0000259" key="3">
    <source>
        <dbReference type="PROSITE" id="PS50930"/>
    </source>
</evidence>
<dbReference type="Pfam" id="PF04397">
    <property type="entry name" value="LytTR"/>
    <property type="match status" value="1"/>
</dbReference>
<dbReference type="PROSITE" id="PS50110">
    <property type="entry name" value="RESPONSE_REGULATORY"/>
    <property type="match status" value="1"/>
</dbReference>
<organism evidence="4 5">
    <name type="scientific">Hymenobacter arizonensis</name>
    <name type="common">Siccationidurans arizonensis</name>
    <dbReference type="NCBI Taxonomy" id="1227077"/>
    <lineage>
        <taxon>Bacteria</taxon>
        <taxon>Pseudomonadati</taxon>
        <taxon>Bacteroidota</taxon>
        <taxon>Cytophagia</taxon>
        <taxon>Cytophagales</taxon>
        <taxon>Hymenobacteraceae</taxon>
        <taxon>Hymenobacter</taxon>
    </lineage>
</organism>
<dbReference type="OrthoDB" id="1646880at2"/>
<reference evidence="5" key="1">
    <citation type="submission" date="2016-10" db="EMBL/GenBank/DDBJ databases">
        <authorList>
            <person name="Varghese N."/>
            <person name="Submissions S."/>
        </authorList>
    </citation>
    <scope>NUCLEOTIDE SEQUENCE [LARGE SCALE GENOMIC DNA]</scope>
    <source>
        <strain evidence="5">OR362-8,ATCC BAA-1266,JCM 13504</strain>
    </source>
</reference>
<evidence type="ECO:0000313" key="5">
    <source>
        <dbReference type="Proteomes" id="UP000199029"/>
    </source>
</evidence>
<proteinExistence type="predicted"/>
<dbReference type="PANTHER" id="PTHR37299:SF1">
    <property type="entry name" value="STAGE 0 SPORULATION PROTEIN A HOMOLOG"/>
    <property type="match status" value="1"/>
</dbReference>
<keyword evidence="4" id="KW-0238">DNA-binding</keyword>
<dbReference type="EMBL" id="FOXS01000011">
    <property type="protein sequence ID" value="SFQ83240.1"/>
    <property type="molecule type" value="Genomic_DNA"/>
</dbReference>
<dbReference type="STRING" id="1227077.SAMN04515668_4932"/>
<dbReference type="PROSITE" id="PS50930">
    <property type="entry name" value="HTH_LYTTR"/>
    <property type="match status" value="1"/>
</dbReference>
<evidence type="ECO:0000259" key="2">
    <source>
        <dbReference type="PROSITE" id="PS50110"/>
    </source>
</evidence>
<dbReference type="Proteomes" id="UP000199029">
    <property type="component" value="Unassembled WGS sequence"/>
</dbReference>
<dbReference type="GO" id="GO:0003677">
    <property type="term" value="F:DNA binding"/>
    <property type="evidence" value="ECO:0007669"/>
    <property type="project" value="UniProtKB-KW"/>
</dbReference>
<dbReference type="Gene3D" id="3.40.50.2300">
    <property type="match status" value="1"/>
</dbReference>
<dbReference type="InterPro" id="IPR001789">
    <property type="entry name" value="Sig_transdc_resp-reg_receiver"/>
</dbReference>
<evidence type="ECO:0000313" key="4">
    <source>
        <dbReference type="EMBL" id="SFQ83240.1"/>
    </source>
</evidence>
<feature type="domain" description="Response regulatory" evidence="2">
    <location>
        <begin position="3"/>
        <end position="115"/>
    </location>
</feature>
<accession>A0A1I6BQM8</accession>
<gene>
    <name evidence="4" type="ORF">SAMN04515668_4932</name>
</gene>
<keyword evidence="5" id="KW-1185">Reference proteome</keyword>
<dbReference type="InterPro" id="IPR007492">
    <property type="entry name" value="LytTR_DNA-bd_dom"/>
</dbReference>
<name>A0A1I6BQM8_HYMAR</name>
<dbReference type="SMART" id="SM00850">
    <property type="entry name" value="LytTR"/>
    <property type="match status" value="1"/>
</dbReference>
<evidence type="ECO:0000256" key="1">
    <source>
        <dbReference type="PROSITE-ProRule" id="PRU00169"/>
    </source>
</evidence>
<dbReference type="InterPro" id="IPR011006">
    <property type="entry name" value="CheY-like_superfamily"/>
</dbReference>
<dbReference type="SUPFAM" id="SSF52172">
    <property type="entry name" value="CheY-like"/>
    <property type="match status" value="1"/>
</dbReference>